<comment type="caution">
    <text evidence="1">The sequence shown here is derived from an EMBL/GenBank/DDBJ whole genome shotgun (WGS) entry which is preliminary data.</text>
</comment>
<evidence type="ECO:0000313" key="2">
    <source>
        <dbReference type="Proteomes" id="UP000289738"/>
    </source>
</evidence>
<name>A0A445EPZ0_ARAHY</name>
<sequence>MRRRSAVPCRRHNSLASPLSPIAPCCRCSPLACRRPVAAQPHNSSPSLLSSHSSIHRLVAVAVSLSIAVACFTKGSTAQWLFSSKVFAVPHLMSFKVSQDEKPFDSTLKFPAPELQKSFNHNGQGGFHFSMTPYPVQHDVNSVNRPHDVKMFSVSNQAISVFVGNP</sequence>
<accession>A0A445EPZ0</accession>
<protein>
    <submittedName>
        <fullName evidence="1">Uncharacterized protein</fullName>
    </submittedName>
</protein>
<dbReference type="Proteomes" id="UP000289738">
    <property type="component" value="Chromosome A01"/>
</dbReference>
<dbReference type="EMBL" id="SDMP01000001">
    <property type="protein sequence ID" value="RYR77538.1"/>
    <property type="molecule type" value="Genomic_DNA"/>
</dbReference>
<gene>
    <name evidence="1" type="ORF">Ahy_A01g002039</name>
</gene>
<proteinExistence type="predicted"/>
<dbReference type="AlphaFoldDB" id="A0A445EPZ0"/>
<organism evidence="1 2">
    <name type="scientific">Arachis hypogaea</name>
    <name type="common">Peanut</name>
    <dbReference type="NCBI Taxonomy" id="3818"/>
    <lineage>
        <taxon>Eukaryota</taxon>
        <taxon>Viridiplantae</taxon>
        <taxon>Streptophyta</taxon>
        <taxon>Embryophyta</taxon>
        <taxon>Tracheophyta</taxon>
        <taxon>Spermatophyta</taxon>
        <taxon>Magnoliopsida</taxon>
        <taxon>eudicotyledons</taxon>
        <taxon>Gunneridae</taxon>
        <taxon>Pentapetalae</taxon>
        <taxon>rosids</taxon>
        <taxon>fabids</taxon>
        <taxon>Fabales</taxon>
        <taxon>Fabaceae</taxon>
        <taxon>Papilionoideae</taxon>
        <taxon>50 kb inversion clade</taxon>
        <taxon>dalbergioids sensu lato</taxon>
        <taxon>Dalbergieae</taxon>
        <taxon>Pterocarpus clade</taxon>
        <taxon>Arachis</taxon>
    </lineage>
</organism>
<reference evidence="1 2" key="1">
    <citation type="submission" date="2019-01" db="EMBL/GenBank/DDBJ databases">
        <title>Sequencing of cultivated peanut Arachis hypogaea provides insights into genome evolution and oil improvement.</title>
        <authorList>
            <person name="Chen X."/>
        </authorList>
    </citation>
    <scope>NUCLEOTIDE SEQUENCE [LARGE SCALE GENOMIC DNA]</scope>
    <source>
        <strain evidence="2">cv. Fuhuasheng</strain>
        <tissue evidence="1">Leaves</tissue>
    </source>
</reference>
<keyword evidence="2" id="KW-1185">Reference proteome</keyword>
<evidence type="ECO:0000313" key="1">
    <source>
        <dbReference type="EMBL" id="RYR77538.1"/>
    </source>
</evidence>
<dbReference type="STRING" id="3818.A0A445EPZ0"/>